<accession>A0A839HFW9</accession>
<proteinExistence type="predicted"/>
<dbReference type="InterPro" id="IPR013320">
    <property type="entry name" value="ConA-like_dom_sf"/>
</dbReference>
<dbReference type="Proteomes" id="UP000548632">
    <property type="component" value="Unassembled WGS sequence"/>
</dbReference>
<dbReference type="EMBL" id="JABVCQ010000005">
    <property type="protein sequence ID" value="MBB1125252.1"/>
    <property type="molecule type" value="Genomic_DNA"/>
</dbReference>
<feature type="domain" description="Legume lectin" evidence="2">
    <location>
        <begin position="26"/>
        <end position="252"/>
    </location>
</feature>
<dbReference type="InterPro" id="IPR013424">
    <property type="entry name" value="Ice-binding_C"/>
</dbReference>
<evidence type="ECO:0000313" key="3">
    <source>
        <dbReference type="EMBL" id="MBB1125252.1"/>
    </source>
</evidence>
<dbReference type="GO" id="GO:0030246">
    <property type="term" value="F:carbohydrate binding"/>
    <property type="evidence" value="ECO:0007669"/>
    <property type="project" value="InterPro"/>
</dbReference>
<dbReference type="AlphaFoldDB" id="A0A839HFW9"/>
<dbReference type="InterPro" id="IPR050258">
    <property type="entry name" value="Leguminous_Lectin"/>
</dbReference>
<keyword evidence="4" id="KW-1185">Reference proteome</keyword>
<dbReference type="InterPro" id="IPR001220">
    <property type="entry name" value="Legume_lectin_dom"/>
</dbReference>
<evidence type="ECO:0000313" key="4">
    <source>
        <dbReference type="Proteomes" id="UP000548632"/>
    </source>
</evidence>
<dbReference type="NCBIfam" id="TIGR02595">
    <property type="entry name" value="PEP_CTERM"/>
    <property type="match status" value="1"/>
</dbReference>
<dbReference type="Pfam" id="PF00139">
    <property type="entry name" value="Lectin_legB"/>
    <property type="match status" value="1"/>
</dbReference>
<feature type="signal peptide" evidence="1">
    <location>
        <begin position="1"/>
        <end position="22"/>
    </location>
</feature>
<dbReference type="PANTHER" id="PTHR32401">
    <property type="entry name" value="CONCANAVALIN A-LIKE LECTIN FAMILY PROTEIN"/>
    <property type="match status" value="1"/>
</dbReference>
<reference evidence="3 4" key="1">
    <citation type="journal article" date="2020" name="Arch. Microbiol.">
        <title>The genome sequence of the giant phototrophic gammaproteobacterium Thiospirillum jenense gives insight into its physiological properties and phylogenetic relationships.</title>
        <authorList>
            <person name="Imhoff J.F."/>
            <person name="Meyer T.E."/>
            <person name="Kyndt J.A."/>
        </authorList>
    </citation>
    <scope>NUCLEOTIDE SEQUENCE [LARGE SCALE GENOMIC DNA]</scope>
    <source>
        <strain evidence="3 4">DSM 216</strain>
    </source>
</reference>
<evidence type="ECO:0000256" key="1">
    <source>
        <dbReference type="SAM" id="SignalP"/>
    </source>
</evidence>
<dbReference type="PANTHER" id="PTHR32401:SF48">
    <property type="entry name" value="LEGUME LECTIN DOMAIN-CONTAINING PROTEIN"/>
    <property type="match status" value="1"/>
</dbReference>
<protein>
    <submittedName>
        <fullName evidence="3">PEP-CTERM sorting domain-containing protein</fullName>
    </submittedName>
</protein>
<keyword evidence="1" id="KW-0732">Signal</keyword>
<dbReference type="SUPFAM" id="SSF49899">
    <property type="entry name" value="Concanavalin A-like lectins/glucanases"/>
    <property type="match status" value="1"/>
</dbReference>
<dbReference type="Gene3D" id="2.60.120.200">
    <property type="match status" value="1"/>
</dbReference>
<dbReference type="CDD" id="cd01951">
    <property type="entry name" value="lectin_L-type"/>
    <property type="match status" value="1"/>
</dbReference>
<comment type="caution">
    <text evidence="3">The sequence shown here is derived from an EMBL/GenBank/DDBJ whole genome shotgun (WGS) entry which is preliminary data.</text>
</comment>
<organism evidence="3 4">
    <name type="scientific">Thiospirillum jenense</name>
    <dbReference type="NCBI Taxonomy" id="1653858"/>
    <lineage>
        <taxon>Bacteria</taxon>
        <taxon>Pseudomonadati</taxon>
        <taxon>Pseudomonadota</taxon>
        <taxon>Gammaproteobacteria</taxon>
        <taxon>Chromatiales</taxon>
        <taxon>Chromatiaceae</taxon>
        <taxon>Thiospirillum</taxon>
    </lineage>
</organism>
<evidence type="ECO:0000259" key="2">
    <source>
        <dbReference type="Pfam" id="PF00139"/>
    </source>
</evidence>
<dbReference type="RefSeq" id="WP_182582432.1">
    <property type="nucleotide sequence ID" value="NZ_JABVCQ010000005.1"/>
</dbReference>
<feature type="chain" id="PRO_5032712400" evidence="1">
    <location>
        <begin position="23"/>
        <end position="279"/>
    </location>
</feature>
<name>A0A839HFW9_9GAMM</name>
<sequence>MTIKPTTFLTSALLLSSQLASAAALDFNDFSNTTGLQLNGAATVTGGILRLTPATNNQSGSVFSSDRIMLDANTSFSSMFQFRITNSGGNRDTDGIGADGLVFVMQTMSNTAGTIGGGMGYKGLSPSFGVEFDTWNNSGWDDNNGNHVGIDLNGDINSVTQVAVPTRMNNGNVWSAWVDYNSVSDSMEVRLIEGTEEARPEVALLSYTISSTALPITENGAFFGFTAGTGGAYGAHEILNWSLETHQVAEPTTLALLGIGFAGLAATRRRQLKTRSVAA</sequence>
<dbReference type="InterPro" id="IPR056573">
    <property type="entry name" value="Lectin_L-type_dom"/>
</dbReference>
<gene>
    <name evidence="3" type="ORF">HUK38_03275</name>
</gene>